<dbReference type="Proteomes" id="UP000815325">
    <property type="component" value="Unassembled WGS sequence"/>
</dbReference>
<dbReference type="Gene3D" id="3.40.1190.20">
    <property type="match status" value="1"/>
</dbReference>
<evidence type="ECO:0000313" key="6">
    <source>
        <dbReference type="Proteomes" id="UP000815325"/>
    </source>
</evidence>
<keyword evidence="6" id="KW-1185">Reference proteome</keyword>
<dbReference type="InterPro" id="IPR002173">
    <property type="entry name" value="Carboh/pur_kinase_PfkB_CS"/>
</dbReference>
<organism evidence="5 6">
    <name type="scientific">Dunaliella salina</name>
    <name type="common">Green alga</name>
    <name type="synonym">Protococcus salinus</name>
    <dbReference type="NCBI Taxonomy" id="3046"/>
    <lineage>
        <taxon>Eukaryota</taxon>
        <taxon>Viridiplantae</taxon>
        <taxon>Chlorophyta</taxon>
        <taxon>core chlorophytes</taxon>
        <taxon>Chlorophyceae</taxon>
        <taxon>CS clade</taxon>
        <taxon>Chlamydomonadales</taxon>
        <taxon>Dunaliellaceae</taxon>
        <taxon>Dunaliella</taxon>
    </lineage>
</organism>
<dbReference type="Pfam" id="PF00294">
    <property type="entry name" value="PfkB"/>
    <property type="match status" value="2"/>
</dbReference>
<proteinExistence type="inferred from homology"/>
<dbReference type="PROSITE" id="PS00584">
    <property type="entry name" value="PFKB_KINASES_2"/>
    <property type="match status" value="1"/>
</dbReference>
<sequence>MIKYSNSLCARHGCGKAVPPHWRRNNRSVGMAPVVDSKVKGVCGLGDPVMDILANVSHEFLVNDVTKEPGGCIPVDGPTMDKLIEVTSKHSKLTSGPGGSAANVMKGVANISQGQLLCKFAGMIGDDETGQQYKSKLASEHVEPLLLVSSSGAPSASCLCLVTPDGQRTMRTCLGASLELKSAEQVPSSWHEGIQLLHCEGYCLYRPQLAKQMTQAAREHGAIVSMDLASFEFLPHNSAPTQCLTAMSMQMDAESEEEQIGTLFVRIGTLQGGFWGCEWRRKGWQALLRSKEEQGPFPLCIEGVVSLAHGLPGPGPASKDEKVKAVQDFLLQHVKVSVVSLGPQGCVARSSSGEVGSSPAQKVKVVDTCSAGDMFTSGFLYAYLHGASLERCAAAGCAAGAEAVQVKGANISTPGWERLRSTIQGILQS</sequence>
<dbReference type="PANTHER" id="PTHR43320">
    <property type="entry name" value="SUGAR KINASE"/>
    <property type="match status" value="1"/>
</dbReference>
<accession>A0ABQ7H7H4</accession>
<dbReference type="InterPro" id="IPR052700">
    <property type="entry name" value="Carb_kinase_PfkB-like"/>
</dbReference>
<evidence type="ECO:0000256" key="1">
    <source>
        <dbReference type="ARBA" id="ARBA00010688"/>
    </source>
</evidence>
<comment type="caution">
    <text evidence="5">The sequence shown here is derived from an EMBL/GenBank/DDBJ whole genome shotgun (WGS) entry which is preliminary data.</text>
</comment>
<reference evidence="5" key="1">
    <citation type="submission" date="2017-08" db="EMBL/GenBank/DDBJ databases">
        <authorList>
            <person name="Polle J.E."/>
            <person name="Barry K."/>
            <person name="Cushman J."/>
            <person name="Schmutz J."/>
            <person name="Tran D."/>
            <person name="Hathwaick L.T."/>
            <person name="Yim W.C."/>
            <person name="Jenkins J."/>
            <person name="Mckie-Krisberg Z.M."/>
            <person name="Prochnik S."/>
            <person name="Lindquist E."/>
            <person name="Dockter R.B."/>
            <person name="Adam C."/>
            <person name="Molina H."/>
            <person name="Bunkerborg J."/>
            <person name="Jin E."/>
            <person name="Buchheim M."/>
            <person name="Magnuson J."/>
        </authorList>
    </citation>
    <scope>NUCLEOTIDE SEQUENCE</scope>
    <source>
        <strain evidence="5">CCAP 19/18</strain>
    </source>
</reference>
<keyword evidence="2" id="KW-0808">Transferase</keyword>
<dbReference type="PANTHER" id="PTHR43320:SF1">
    <property type="entry name" value="OS01G0105900 PROTEIN"/>
    <property type="match status" value="1"/>
</dbReference>
<name>A0ABQ7H7H4_DUNSA</name>
<feature type="domain" description="Carbohydrate kinase PfkB" evidence="4">
    <location>
        <begin position="317"/>
        <end position="414"/>
    </location>
</feature>
<protein>
    <submittedName>
        <fullName evidence="5">Carbohydrate kinase-like protein</fullName>
    </submittedName>
</protein>
<evidence type="ECO:0000259" key="4">
    <source>
        <dbReference type="Pfam" id="PF00294"/>
    </source>
</evidence>
<evidence type="ECO:0000256" key="3">
    <source>
        <dbReference type="ARBA" id="ARBA00022777"/>
    </source>
</evidence>
<dbReference type="InterPro" id="IPR029056">
    <property type="entry name" value="Ribokinase-like"/>
</dbReference>
<keyword evidence="3" id="KW-0418">Kinase</keyword>
<dbReference type="InterPro" id="IPR011611">
    <property type="entry name" value="PfkB_dom"/>
</dbReference>
<dbReference type="CDD" id="cd01168">
    <property type="entry name" value="adenosine_kinase"/>
    <property type="match status" value="1"/>
</dbReference>
<comment type="similarity">
    <text evidence="1">Belongs to the carbohydrate kinase PfkB family.</text>
</comment>
<evidence type="ECO:0000256" key="2">
    <source>
        <dbReference type="ARBA" id="ARBA00022679"/>
    </source>
</evidence>
<dbReference type="EMBL" id="MU069455">
    <property type="protein sequence ID" value="KAF5842805.1"/>
    <property type="molecule type" value="Genomic_DNA"/>
</dbReference>
<gene>
    <name evidence="5" type="ORF">DUNSADRAFT_5177</name>
</gene>
<evidence type="ECO:0000313" key="5">
    <source>
        <dbReference type="EMBL" id="KAF5842805.1"/>
    </source>
</evidence>
<feature type="domain" description="Carbohydrate kinase PfkB" evidence="4">
    <location>
        <begin position="86"/>
        <end position="222"/>
    </location>
</feature>
<dbReference type="SUPFAM" id="SSF53613">
    <property type="entry name" value="Ribokinase-like"/>
    <property type="match status" value="1"/>
</dbReference>